<dbReference type="GO" id="GO:0006508">
    <property type="term" value="P:proteolysis"/>
    <property type="evidence" value="ECO:0007669"/>
    <property type="project" value="InterPro"/>
</dbReference>
<organism evidence="3">
    <name type="scientific">Fopius arisanus</name>
    <dbReference type="NCBI Taxonomy" id="64838"/>
    <lineage>
        <taxon>Eukaryota</taxon>
        <taxon>Metazoa</taxon>
        <taxon>Ecdysozoa</taxon>
        <taxon>Arthropoda</taxon>
        <taxon>Hexapoda</taxon>
        <taxon>Insecta</taxon>
        <taxon>Pterygota</taxon>
        <taxon>Neoptera</taxon>
        <taxon>Endopterygota</taxon>
        <taxon>Hymenoptera</taxon>
        <taxon>Apocrita</taxon>
        <taxon>Ichneumonoidea</taxon>
        <taxon>Braconidae</taxon>
        <taxon>Opiinae</taxon>
        <taxon>Fopius</taxon>
    </lineage>
</organism>
<proteinExistence type="predicted"/>
<gene>
    <name evidence="3" type="primary">Klk1b3</name>
    <name evidence="3" type="ORF">g.57867</name>
</gene>
<evidence type="ECO:0000256" key="1">
    <source>
        <dbReference type="SAM" id="SignalP"/>
    </source>
</evidence>
<dbReference type="InterPro" id="IPR001254">
    <property type="entry name" value="Trypsin_dom"/>
</dbReference>
<evidence type="ECO:0000259" key="2">
    <source>
        <dbReference type="Pfam" id="PF00089"/>
    </source>
</evidence>
<sequence>KQHYRFIMASSFILLLLTIVATLSEMKTQNGVIPAVPGQFPFIAIIRYHNGVVAIGALISPNVVLGSAVHTFDMPESIAVQLGCISVYNCFTPLIPAFIDDEYDKHIFVFLKLSVPAEFTDTVQKISIGSAMDYTIPICTYVGLNGHSGQVYSMSVKISHRESCRKKGVPVHAFHLCFEDVTSSIILPDKTLGGSIICRKRLVGMMSIYSVLHKTGPHRMYDLTTNARQRAGMQRFL</sequence>
<feature type="non-terminal residue" evidence="3">
    <location>
        <position position="1"/>
    </location>
</feature>
<dbReference type="Gene3D" id="2.40.10.10">
    <property type="entry name" value="Trypsin-like serine proteases"/>
    <property type="match status" value="1"/>
</dbReference>
<dbReference type="GO" id="GO:0004252">
    <property type="term" value="F:serine-type endopeptidase activity"/>
    <property type="evidence" value="ECO:0007669"/>
    <property type="project" value="InterPro"/>
</dbReference>
<dbReference type="SUPFAM" id="SSF50494">
    <property type="entry name" value="Trypsin-like serine proteases"/>
    <property type="match status" value="1"/>
</dbReference>
<dbReference type="Pfam" id="PF00089">
    <property type="entry name" value="Trypsin"/>
    <property type="match status" value="1"/>
</dbReference>
<feature type="domain" description="Peptidase S1" evidence="2">
    <location>
        <begin position="32"/>
        <end position="208"/>
    </location>
</feature>
<dbReference type="InterPro" id="IPR043504">
    <property type="entry name" value="Peptidase_S1_PA_chymotrypsin"/>
</dbReference>
<reference evidence="3" key="1">
    <citation type="submission" date="2015-01" db="EMBL/GenBank/DDBJ databases">
        <title>Transcriptome Assembly of Fopius arisanus.</title>
        <authorList>
            <person name="Geib S."/>
        </authorList>
    </citation>
    <scope>NUCLEOTIDE SEQUENCE</scope>
</reference>
<dbReference type="InterPro" id="IPR009003">
    <property type="entry name" value="Peptidase_S1_PA"/>
</dbReference>
<evidence type="ECO:0000313" key="3">
    <source>
        <dbReference type="EMBL" id="JAG72632.1"/>
    </source>
</evidence>
<keyword evidence="1" id="KW-0732">Signal</keyword>
<feature type="chain" id="PRO_5002218603" evidence="1">
    <location>
        <begin position="23"/>
        <end position="237"/>
    </location>
</feature>
<name>A0A0C9R4K6_9HYME</name>
<accession>A0A0C9R4K6</accession>
<dbReference type="EMBL" id="GBYB01002865">
    <property type="protein sequence ID" value="JAG72632.1"/>
    <property type="molecule type" value="Transcribed_RNA"/>
</dbReference>
<protein>
    <submittedName>
        <fullName evidence="3">Klk1b3 protein</fullName>
    </submittedName>
</protein>
<dbReference type="AlphaFoldDB" id="A0A0C9R4K6"/>
<feature type="signal peptide" evidence="1">
    <location>
        <begin position="1"/>
        <end position="22"/>
    </location>
</feature>